<dbReference type="InterPro" id="IPR003673">
    <property type="entry name" value="CoA-Trfase_fam_III"/>
</dbReference>
<evidence type="ECO:0000313" key="3">
    <source>
        <dbReference type="EMBL" id="SUZ53683.1"/>
    </source>
</evidence>
<protein>
    <recommendedName>
        <fullName evidence="4">Formyl-CoA transferase</fullName>
    </recommendedName>
</protein>
<feature type="transmembrane region" description="Helical" evidence="2">
    <location>
        <begin position="174"/>
        <end position="197"/>
    </location>
</feature>
<dbReference type="AlphaFoldDB" id="A0A381NJI6"/>
<gene>
    <name evidence="3" type="ORF">METZ01_LOCUS6537</name>
</gene>
<accession>A0A381NJI6</accession>
<keyword evidence="2" id="KW-0472">Membrane</keyword>
<keyword evidence="2" id="KW-1133">Transmembrane helix</keyword>
<evidence type="ECO:0000256" key="1">
    <source>
        <dbReference type="ARBA" id="ARBA00022679"/>
    </source>
</evidence>
<dbReference type="PANTHER" id="PTHR48207">
    <property type="entry name" value="SUCCINATE--HYDROXYMETHYLGLUTARATE COA-TRANSFERASE"/>
    <property type="match status" value="1"/>
</dbReference>
<keyword evidence="1" id="KW-0808">Transferase</keyword>
<dbReference type="Gene3D" id="3.30.1540.10">
    <property type="entry name" value="formyl-coa transferase, domain 3"/>
    <property type="match status" value="1"/>
</dbReference>
<dbReference type="InterPro" id="IPR044855">
    <property type="entry name" value="CoA-Trfase_III_dom3_sf"/>
</dbReference>
<evidence type="ECO:0000256" key="2">
    <source>
        <dbReference type="SAM" id="Phobius"/>
    </source>
</evidence>
<dbReference type="SUPFAM" id="SSF89796">
    <property type="entry name" value="CoA-transferase family III (CaiB/BaiF)"/>
    <property type="match status" value="1"/>
</dbReference>
<reference evidence="3" key="1">
    <citation type="submission" date="2018-05" db="EMBL/GenBank/DDBJ databases">
        <authorList>
            <person name="Lanie J.A."/>
            <person name="Ng W.-L."/>
            <person name="Kazmierczak K.M."/>
            <person name="Andrzejewski T.M."/>
            <person name="Davidsen T.M."/>
            <person name="Wayne K.J."/>
            <person name="Tettelin H."/>
            <person name="Glass J.I."/>
            <person name="Rusch D."/>
            <person name="Podicherti R."/>
            <person name="Tsui H.-C.T."/>
            <person name="Winkler M.E."/>
        </authorList>
    </citation>
    <scope>NUCLEOTIDE SEQUENCE</scope>
</reference>
<keyword evidence="2" id="KW-0812">Transmembrane</keyword>
<dbReference type="PANTHER" id="PTHR48207:SF3">
    <property type="entry name" value="SUCCINATE--HYDROXYMETHYLGLUTARATE COA-TRANSFERASE"/>
    <property type="match status" value="1"/>
</dbReference>
<dbReference type="Gene3D" id="3.40.50.10540">
    <property type="entry name" value="Crotonobetainyl-coa:carnitine coa-transferase, domain 1"/>
    <property type="match status" value="1"/>
</dbReference>
<dbReference type="InterPro" id="IPR050483">
    <property type="entry name" value="CoA-transferase_III_domain"/>
</dbReference>
<evidence type="ECO:0008006" key="4">
    <source>
        <dbReference type="Google" id="ProtNLM"/>
    </source>
</evidence>
<sequence length="406" mass="43514">MNDTVTNTDKPLAGPLDGLTVLDLTRVLSGPYCTMMLADMGARVIKVEQPGKGDDTRGWGPPFQNGESAYFLSVNRNKESVTLNFKHPDGREVLDKLIQQADVLVENFRPGTLERQGLGYDALSAAHPRLVYCSISGFGQTGPRRSEPGYDAVMQGEGGLMSITGPPGGTPYRLGVAIADIVSGMFAAFGVAMGLLARERAGHGQFIDVGMLDSVAALLTYQAGIYFATGQAPPSLGNQHPTIVPYETFTAADGDIVVAAGNDVLFTKFCEIIETPTLAADERFTTNKGRVENQDALRPLLAERIRTRSRSQWLDVLKQAGVPCGAVRDLAEVLSDPQLVERLMVVPMHHPKAGPMQVLGVPVKMGETAGGVRTPPPLLGQHTQSILAELGYDAHRIGALEQEKVI</sequence>
<dbReference type="GO" id="GO:0008410">
    <property type="term" value="F:CoA-transferase activity"/>
    <property type="evidence" value="ECO:0007669"/>
    <property type="project" value="TreeGrafter"/>
</dbReference>
<dbReference type="Pfam" id="PF02515">
    <property type="entry name" value="CoA_transf_3"/>
    <property type="match status" value="1"/>
</dbReference>
<dbReference type="InterPro" id="IPR023606">
    <property type="entry name" value="CoA-Trfase_III_dom_1_sf"/>
</dbReference>
<name>A0A381NJI6_9ZZZZ</name>
<organism evidence="3">
    <name type="scientific">marine metagenome</name>
    <dbReference type="NCBI Taxonomy" id="408172"/>
    <lineage>
        <taxon>unclassified sequences</taxon>
        <taxon>metagenomes</taxon>
        <taxon>ecological metagenomes</taxon>
    </lineage>
</organism>
<proteinExistence type="predicted"/>
<dbReference type="EMBL" id="UINC01000343">
    <property type="protein sequence ID" value="SUZ53683.1"/>
    <property type="molecule type" value="Genomic_DNA"/>
</dbReference>